<dbReference type="CDD" id="cd00093">
    <property type="entry name" value="HTH_XRE"/>
    <property type="match status" value="1"/>
</dbReference>
<organism evidence="4 5">
    <name type="scientific">Candidatus Enterococcus lowellii</name>
    <dbReference type="NCBI Taxonomy" id="2230877"/>
    <lineage>
        <taxon>Bacteria</taxon>
        <taxon>Bacillati</taxon>
        <taxon>Bacillota</taxon>
        <taxon>Bacilli</taxon>
        <taxon>Lactobacillales</taxon>
        <taxon>Enterococcaceae</taxon>
        <taxon>Enterococcus</taxon>
    </lineage>
</organism>
<dbReference type="SMART" id="SM00530">
    <property type="entry name" value="HTH_XRE"/>
    <property type="match status" value="1"/>
</dbReference>
<reference evidence="4 5" key="1">
    <citation type="submission" date="2021-03" db="EMBL/GenBank/DDBJ databases">
        <authorList>
            <person name="Gilmore M.S."/>
            <person name="Schwartzman J."/>
            <person name="Van Tyne D."/>
            <person name="Martin M."/>
            <person name="Earl A.M."/>
            <person name="Manson A.L."/>
            <person name="Straub T."/>
            <person name="Salamzade R."/>
            <person name="Saavedra J."/>
            <person name="Lebreton F."/>
            <person name="Prichula J."/>
            <person name="Schaufler K."/>
            <person name="Gaca A."/>
            <person name="Sgardioli B."/>
            <person name="Wagenaar J."/>
            <person name="Strong T."/>
        </authorList>
    </citation>
    <scope>NUCLEOTIDE SEQUENCE [LARGE SCALE GENOMIC DNA]</scope>
    <source>
        <strain evidence="4 5">DIV2402</strain>
    </source>
</reference>
<gene>
    <name evidence="4" type="ORF">DOK78_001786</name>
</gene>
<feature type="transmembrane region" description="Helical" evidence="2">
    <location>
        <begin position="87"/>
        <end position="107"/>
    </location>
</feature>
<keyword evidence="2" id="KW-1133">Transmembrane helix</keyword>
<dbReference type="PANTHER" id="PTHR46558">
    <property type="entry name" value="TRACRIPTIONAL REGULATORY PROTEIN-RELATED-RELATED"/>
    <property type="match status" value="1"/>
</dbReference>
<dbReference type="RefSeq" id="WP_207940686.1">
    <property type="nucleotide sequence ID" value="NZ_CP147251.1"/>
</dbReference>
<name>A0ABZ2SNN0_9ENTE</name>
<reference evidence="4 5" key="2">
    <citation type="submission" date="2024-03" db="EMBL/GenBank/DDBJ databases">
        <title>The Genome Sequence of Enterococcus sp. DIV2402.</title>
        <authorList>
            <consortium name="The Broad Institute Genomics Platform"/>
            <consortium name="The Broad Institute Microbial Omics Core"/>
            <consortium name="The Broad Institute Genomic Center for Infectious Diseases"/>
            <person name="Earl A."/>
            <person name="Manson A."/>
            <person name="Gilmore M."/>
            <person name="Schwartman J."/>
            <person name="Shea T."/>
            <person name="Abouelleil A."/>
            <person name="Cao P."/>
            <person name="Chapman S."/>
            <person name="Cusick C."/>
            <person name="Young S."/>
            <person name="Neafsey D."/>
            <person name="Nusbaum C."/>
            <person name="Birren B."/>
        </authorList>
    </citation>
    <scope>NUCLEOTIDE SEQUENCE [LARGE SCALE GENOMIC DNA]</scope>
    <source>
        <strain evidence="4 5">DIV2402</strain>
    </source>
</reference>
<keyword evidence="5" id="KW-1185">Reference proteome</keyword>
<accession>A0ABZ2SNN0</accession>
<evidence type="ECO:0000313" key="4">
    <source>
        <dbReference type="EMBL" id="WYJ77148.1"/>
    </source>
</evidence>
<proteinExistence type="predicted"/>
<dbReference type="InterPro" id="IPR010982">
    <property type="entry name" value="Lambda_DNA-bd_dom_sf"/>
</dbReference>
<dbReference type="InterPro" id="IPR001387">
    <property type="entry name" value="Cro/C1-type_HTH"/>
</dbReference>
<feature type="domain" description="HTH cro/C1-type" evidence="3">
    <location>
        <begin position="7"/>
        <end position="61"/>
    </location>
</feature>
<evidence type="ECO:0000256" key="1">
    <source>
        <dbReference type="ARBA" id="ARBA00023125"/>
    </source>
</evidence>
<protein>
    <recommendedName>
        <fullName evidence="3">HTH cro/C1-type domain-containing protein</fullName>
    </recommendedName>
</protein>
<dbReference type="EMBL" id="CP147251">
    <property type="protein sequence ID" value="WYJ77148.1"/>
    <property type="molecule type" value="Genomic_DNA"/>
</dbReference>
<evidence type="ECO:0000256" key="2">
    <source>
        <dbReference type="SAM" id="Phobius"/>
    </source>
</evidence>
<evidence type="ECO:0000313" key="5">
    <source>
        <dbReference type="Proteomes" id="UP000664701"/>
    </source>
</evidence>
<dbReference type="SUPFAM" id="SSF47413">
    <property type="entry name" value="lambda repressor-like DNA-binding domains"/>
    <property type="match status" value="1"/>
</dbReference>
<keyword evidence="2" id="KW-0812">Transmembrane</keyword>
<dbReference type="PROSITE" id="PS50943">
    <property type="entry name" value="HTH_CROC1"/>
    <property type="match status" value="1"/>
</dbReference>
<dbReference type="PANTHER" id="PTHR46558:SF4">
    <property type="entry name" value="DNA-BIDING PHAGE PROTEIN"/>
    <property type="match status" value="1"/>
</dbReference>
<keyword evidence="2" id="KW-0472">Membrane</keyword>
<dbReference type="Pfam" id="PF01381">
    <property type="entry name" value="HTH_3"/>
    <property type="match status" value="1"/>
</dbReference>
<evidence type="ECO:0000259" key="3">
    <source>
        <dbReference type="PROSITE" id="PS50943"/>
    </source>
</evidence>
<dbReference type="Proteomes" id="UP000664701">
    <property type="component" value="Chromosome"/>
</dbReference>
<keyword evidence="1" id="KW-0238">DNA-binding</keyword>
<dbReference type="Gene3D" id="1.10.260.40">
    <property type="entry name" value="lambda repressor-like DNA-binding domains"/>
    <property type="match status" value="1"/>
</dbReference>
<sequence length="253" mass="29471">MKIGKIIKDERLKRDLTQEQLAQEFFVTRQLVSKWENGKSYPDLDQVVKMSEWFELPLDYLLKEDTKMLDELNFDTKLKKRIKLTSIILGLVLVGVMLGGFIFFVLIDQPFLQASDIEITKVEKIILPKETIINSETNETWTLPEDVEYKIHFKTAKPFVNLTKYTGFVNISNDHSLQILLGGGNWSLVGGKKESIIYIQSERKNLTTPRLNSGKDIYLMSRRKVDSEKLHQLELWSDKILDWNELKNLPNNH</sequence>